<evidence type="ECO:0000256" key="1">
    <source>
        <dbReference type="SAM" id="SignalP"/>
    </source>
</evidence>
<dbReference type="Pfam" id="PF03797">
    <property type="entry name" value="Autotransporter"/>
    <property type="match status" value="1"/>
</dbReference>
<dbReference type="InterPro" id="IPR005546">
    <property type="entry name" value="Autotransporte_beta"/>
</dbReference>
<dbReference type="InterPro" id="IPR006315">
    <property type="entry name" value="OM_autotransptr_brl_dom"/>
</dbReference>
<dbReference type="GO" id="GO:0019867">
    <property type="term" value="C:outer membrane"/>
    <property type="evidence" value="ECO:0007669"/>
    <property type="project" value="InterPro"/>
</dbReference>
<dbReference type="EMBL" id="VOIX01000001">
    <property type="protein sequence ID" value="MRJ18907.1"/>
    <property type="molecule type" value="Genomic_DNA"/>
</dbReference>
<dbReference type="AlphaFoldDB" id="A0A646NQ76"/>
<name>A0A646NQ76_9PSED</name>
<feature type="domain" description="Autotransporter" evidence="2">
    <location>
        <begin position="154"/>
        <end position="433"/>
    </location>
</feature>
<evidence type="ECO:0000259" key="2">
    <source>
        <dbReference type="PROSITE" id="PS51208"/>
    </source>
</evidence>
<dbReference type="PROSITE" id="PS51208">
    <property type="entry name" value="AUTOTRANSPORTER"/>
    <property type="match status" value="1"/>
</dbReference>
<dbReference type="RefSeq" id="WP_153837315.1">
    <property type="nucleotide sequence ID" value="NZ_VOIX01000001.1"/>
</dbReference>
<dbReference type="SUPFAM" id="SSF103515">
    <property type="entry name" value="Autotransporter"/>
    <property type="match status" value="1"/>
</dbReference>
<protein>
    <submittedName>
        <fullName evidence="3">Autotransporter outer membrane beta-barrel domain-containing protein</fullName>
    </submittedName>
</protein>
<feature type="chain" id="PRO_5024956266" evidence="1">
    <location>
        <begin position="26"/>
        <end position="433"/>
    </location>
</feature>
<dbReference type="NCBIfam" id="TIGR01414">
    <property type="entry name" value="autotrans_barl"/>
    <property type="match status" value="1"/>
</dbReference>
<dbReference type="InterPro" id="IPR036709">
    <property type="entry name" value="Autotransporte_beta_dom_sf"/>
</dbReference>
<proteinExistence type="predicted"/>
<accession>A0A646NQ76</accession>
<organism evidence="3 4">
    <name type="scientific">Pseudomonas haemolytica</name>
    <dbReference type="NCBI Taxonomy" id="2600065"/>
    <lineage>
        <taxon>Bacteria</taxon>
        <taxon>Pseudomonadati</taxon>
        <taxon>Pseudomonadota</taxon>
        <taxon>Gammaproteobacteria</taxon>
        <taxon>Pseudomonadales</taxon>
        <taxon>Pseudomonadaceae</taxon>
        <taxon>Pseudomonas</taxon>
    </lineage>
</organism>
<dbReference type="Proteomes" id="UP000432048">
    <property type="component" value="Unassembled WGS sequence"/>
</dbReference>
<feature type="signal peptide" evidence="1">
    <location>
        <begin position="1"/>
        <end position="25"/>
    </location>
</feature>
<sequence>MSFARQRIAVAISLAVVASFQPAQARGDIEYKPHWDQPYDAAGEVGSFIPTGGAPLLPPPYTGYLTQQATSHNGLQVAKVLEPALMELVRSGEMDSQDLKTLQKSLYQLSKQPGGIGAVLEQLAGSQNANLAGATQNTTQHLSNQLLSTLRTLPANDDGHFWVQGLGNGGNLNSQRGSAGLKHGTQGLLLGADWALDHAWRIGVMGAKTSSRFDAPRFAADLDSWHLGGYAVRQDGPFALRLGAVYSNHAGQNKRNVAALNYKEQLKGNYNANSQTLFSELGYQLGSADFSVEPFAGIGYQRYQREDFKERGGLTALNVGSQTQQNLNSTLGLRLATVYRFDNNLSLTPHLSTSWKHRYGDVDSQVRQTSRHAPDLIDGFTITGTALDRNSLDLQAGLDLALSADHSIGLTYTSQAGTDSSNQGLMGQWKMIF</sequence>
<evidence type="ECO:0000313" key="3">
    <source>
        <dbReference type="EMBL" id="MRJ18907.1"/>
    </source>
</evidence>
<dbReference type="SMART" id="SM00869">
    <property type="entry name" value="Autotransporter"/>
    <property type="match status" value="1"/>
</dbReference>
<dbReference type="Gene3D" id="2.40.128.130">
    <property type="entry name" value="Autotransporter beta-domain"/>
    <property type="match status" value="1"/>
</dbReference>
<reference evidence="3 4" key="1">
    <citation type="submission" date="2019-08" db="EMBL/GenBank/DDBJ databases">
        <title>Pseudomonas haemolytica sp. nov. isolated from raw milk and skim milk concentrate.</title>
        <authorList>
            <person name="Hofmann K."/>
            <person name="Huptas C."/>
            <person name="Doll E."/>
            <person name="Scherer S."/>
            <person name="Wenning M."/>
        </authorList>
    </citation>
    <scope>NUCLEOTIDE SEQUENCE [LARGE SCALE GENOMIC DNA]</scope>
    <source>
        <strain evidence="3 4">DSM 108988</strain>
    </source>
</reference>
<comment type="caution">
    <text evidence="3">The sequence shown here is derived from an EMBL/GenBank/DDBJ whole genome shotgun (WGS) entry which is preliminary data.</text>
</comment>
<evidence type="ECO:0000313" key="4">
    <source>
        <dbReference type="Proteomes" id="UP000432048"/>
    </source>
</evidence>
<gene>
    <name evidence="3" type="ORF">FRT60_00910</name>
</gene>
<keyword evidence="1" id="KW-0732">Signal</keyword>